<feature type="active site" evidence="7">
    <location>
        <position position="116"/>
    </location>
</feature>
<dbReference type="SUPFAM" id="SSF55895">
    <property type="entry name" value="Ribonuclease Rh-like"/>
    <property type="match status" value="1"/>
</dbReference>
<feature type="chain" id="PRO_5021481005" evidence="9">
    <location>
        <begin position="22"/>
        <end position="243"/>
    </location>
</feature>
<dbReference type="PROSITE" id="PS00530">
    <property type="entry name" value="RNASE_T2_1"/>
    <property type="match status" value="1"/>
</dbReference>
<dbReference type="GO" id="GO:0033897">
    <property type="term" value="F:ribonuclease T2 activity"/>
    <property type="evidence" value="ECO:0007669"/>
    <property type="project" value="InterPro"/>
</dbReference>
<evidence type="ECO:0000313" key="11">
    <source>
        <dbReference type="Proteomes" id="UP000316621"/>
    </source>
</evidence>
<feature type="active site" evidence="7">
    <location>
        <position position="62"/>
    </location>
</feature>
<dbReference type="InterPro" id="IPR036430">
    <property type="entry name" value="RNase_T2-like_sf"/>
</dbReference>
<dbReference type="GO" id="GO:0016787">
    <property type="term" value="F:hydrolase activity"/>
    <property type="evidence" value="ECO:0007669"/>
    <property type="project" value="UniProtKB-KW"/>
</dbReference>
<dbReference type="CDD" id="cd01061">
    <property type="entry name" value="RNase_T2_euk"/>
    <property type="match status" value="1"/>
</dbReference>
<keyword evidence="2" id="KW-0540">Nuclease</keyword>
<proteinExistence type="inferred from homology"/>
<comment type="similarity">
    <text evidence="1 8">Belongs to the RNase T2 family.</text>
</comment>
<dbReference type="Gramene" id="RZC80164">
    <property type="protein sequence ID" value="RZC80164"/>
    <property type="gene ID" value="C5167_042740"/>
</dbReference>
<dbReference type="GO" id="GO:0006401">
    <property type="term" value="P:RNA catabolic process"/>
    <property type="evidence" value="ECO:0007669"/>
    <property type="project" value="TreeGrafter"/>
</dbReference>
<keyword evidence="3" id="KW-0255">Endonuclease</keyword>
<evidence type="ECO:0000256" key="9">
    <source>
        <dbReference type="SAM" id="SignalP"/>
    </source>
</evidence>
<evidence type="ECO:0000256" key="3">
    <source>
        <dbReference type="ARBA" id="ARBA00022759"/>
    </source>
</evidence>
<evidence type="ECO:0000256" key="1">
    <source>
        <dbReference type="ARBA" id="ARBA00007469"/>
    </source>
</evidence>
<evidence type="ECO:0000256" key="5">
    <source>
        <dbReference type="ARBA" id="ARBA00023157"/>
    </source>
</evidence>
<evidence type="ECO:0000256" key="6">
    <source>
        <dbReference type="ARBA" id="ARBA00023239"/>
    </source>
</evidence>
<gene>
    <name evidence="10" type="ORF">C5167_042740</name>
</gene>
<protein>
    <submittedName>
        <fullName evidence="10">Uncharacterized protein</fullName>
    </submittedName>
</protein>
<dbReference type="AlphaFoldDB" id="A0A4Y7L3N8"/>
<name>A0A4Y7L3N8_PAPSO</name>
<keyword evidence="11" id="KW-1185">Reference proteome</keyword>
<sequence>MKSSVILLLLVEIFLVQHVAVLSVQQDFDFFYFVQQWPGSHQDTVQGCSSKPGKIKSDFGIHGLWPNYVDGTYPTYCDFENPFNPTSISDIEKKLQKNWPVIDCPNNDGLKFWGHEWDKHGTCSESILDQEEYFEKALKLKKKIKLLHILHKEGIKPDGGFYSSYQIKKAIEDEIEVTPFISCNDDESGNSQLYKVYVCVDKYAKKFIHCPVLPKGSCSSSKIYFPRFGHIDTVETGDDALDV</sequence>
<dbReference type="PANTHER" id="PTHR11240">
    <property type="entry name" value="RIBONUCLEASE T2"/>
    <property type="match status" value="1"/>
</dbReference>
<dbReference type="InterPro" id="IPR033130">
    <property type="entry name" value="RNase_T2_His_AS_2"/>
</dbReference>
<evidence type="ECO:0000256" key="8">
    <source>
        <dbReference type="RuleBase" id="RU004328"/>
    </source>
</evidence>
<evidence type="ECO:0000256" key="7">
    <source>
        <dbReference type="PIRSR" id="PIRSR633697-1"/>
    </source>
</evidence>
<feature type="signal peptide" evidence="9">
    <location>
        <begin position="1"/>
        <end position="21"/>
    </location>
</feature>
<dbReference type="Pfam" id="PF00445">
    <property type="entry name" value="Ribonuclease_T2"/>
    <property type="match status" value="1"/>
</dbReference>
<evidence type="ECO:0000256" key="2">
    <source>
        <dbReference type="ARBA" id="ARBA00022722"/>
    </source>
</evidence>
<dbReference type="GO" id="GO:0005576">
    <property type="term" value="C:extracellular region"/>
    <property type="evidence" value="ECO:0007669"/>
    <property type="project" value="TreeGrafter"/>
</dbReference>
<dbReference type="Proteomes" id="UP000316621">
    <property type="component" value="Chromosome 10"/>
</dbReference>
<evidence type="ECO:0000313" key="10">
    <source>
        <dbReference type="EMBL" id="RZC80164.1"/>
    </source>
</evidence>
<dbReference type="InterPro" id="IPR033697">
    <property type="entry name" value="Ribonuclease_T2_eukaryotic"/>
</dbReference>
<dbReference type="InterPro" id="IPR001568">
    <property type="entry name" value="RNase_T2-like"/>
</dbReference>
<reference evidence="10 11" key="1">
    <citation type="journal article" date="2018" name="Science">
        <title>The opium poppy genome and morphinan production.</title>
        <authorList>
            <person name="Guo L."/>
            <person name="Winzer T."/>
            <person name="Yang X."/>
            <person name="Li Y."/>
            <person name="Ning Z."/>
            <person name="He Z."/>
            <person name="Teodor R."/>
            <person name="Lu Y."/>
            <person name="Bowser T.A."/>
            <person name="Graham I.A."/>
            <person name="Ye K."/>
        </authorList>
    </citation>
    <scope>NUCLEOTIDE SEQUENCE [LARGE SCALE GENOMIC DNA]</scope>
    <source>
        <strain evidence="11">cv. HN1</strain>
        <tissue evidence="10">Leaves</tissue>
    </source>
</reference>
<dbReference type="PROSITE" id="PS00531">
    <property type="entry name" value="RNASE_T2_2"/>
    <property type="match status" value="1"/>
</dbReference>
<dbReference type="GO" id="GO:0003723">
    <property type="term" value="F:RNA binding"/>
    <property type="evidence" value="ECO:0007669"/>
    <property type="project" value="InterPro"/>
</dbReference>
<dbReference type="OMA" id="MELEKHW"/>
<accession>A0A4Y7L3N8</accession>
<dbReference type="Gene3D" id="3.90.730.10">
    <property type="entry name" value="Ribonuclease T2-like"/>
    <property type="match status" value="1"/>
</dbReference>
<evidence type="ECO:0000256" key="4">
    <source>
        <dbReference type="ARBA" id="ARBA00022801"/>
    </source>
</evidence>
<dbReference type="InterPro" id="IPR018188">
    <property type="entry name" value="RNase_T2_His_AS_1"/>
</dbReference>
<dbReference type="EMBL" id="CM010724">
    <property type="protein sequence ID" value="RZC80164.1"/>
    <property type="molecule type" value="Genomic_DNA"/>
</dbReference>
<dbReference type="PANTHER" id="PTHR11240:SF75">
    <property type="entry name" value="RIBONUCLEASE 3"/>
    <property type="match status" value="1"/>
</dbReference>
<keyword evidence="4" id="KW-0378">Hydrolase</keyword>
<feature type="active site" evidence="7">
    <location>
        <position position="120"/>
    </location>
</feature>
<organism evidence="10 11">
    <name type="scientific">Papaver somniferum</name>
    <name type="common">Opium poppy</name>
    <dbReference type="NCBI Taxonomy" id="3469"/>
    <lineage>
        <taxon>Eukaryota</taxon>
        <taxon>Viridiplantae</taxon>
        <taxon>Streptophyta</taxon>
        <taxon>Embryophyta</taxon>
        <taxon>Tracheophyta</taxon>
        <taxon>Spermatophyta</taxon>
        <taxon>Magnoliopsida</taxon>
        <taxon>Ranunculales</taxon>
        <taxon>Papaveraceae</taxon>
        <taxon>Papaveroideae</taxon>
        <taxon>Papaver</taxon>
    </lineage>
</organism>
<keyword evidence="6" id="KW-0456">Lyase</keyword>
<keyword evidence="5" id="KW-1015">Disulfide bond</keyword>
<keyword evidence="9" id="KW-0732">Signal</keyword>